<name>A0A8B7NAA8_HYAAZ</name>
<proteinExistence type="predicted"/>
<protein>
    <submittedName>
        <fullName evidence="2">Uncharacterized protein LOC108667917</fullName>
    </submittedName>
</protein>
<evidence type="ECO:0000313" key="1">
    <source>
        <dbReference type="Proteomes" id="UP000694843"/>
    </source>
</evidence>
<dbReference type="GeneID" id="108667917"/>
<dbReference type="RefSeq" id="XP_018010506.2">
    <property type="nucleotide sequence ID" value="XM_018155017.2"/>
</dbReference>
<organism evidence="1 2">
    <name type="scientific">Hyalella azteca</name>
    <name type="common">Amphipod</name>
    <dbReference type="NCBI Taxonomy" id="294128"/>
    <lineage>
        <taxon>Eukaryota</taxon>
        <taxon>Metazoa</taxon>
        <taxon>Ecdysozoa</taxon>
        <taxon>Arthropoda</taxon>
        <taxon>Crustacea</taxon>
        <taxon>Multicrustacea</taxon>
        <taxon>Malacostraca</taxon>
        <taxon>Eumalacostraca</taxon>
        <taxon>Peracarida</taxon>
        <taxon>Amphipoda</taxon>
        <taxon>Senticaudata</taxon>
        <taxon>Talitrida</taxon>
        <taxon>Talitroidea</taxon>
        <taxon>Hyalellidae</taxon>
        <taxon>Hyalella</taxon>
    </lineage>
</organism>
<sequence>MLCIISDSIIIPNCLHLRAMSASAPAMSSYERQLIAEELESSLSELFTGLARSLDRIQNVSDQIDTSLGCAEERSTACLLVQSQGSRRFELLTSASVQHKLEEALEKLKKLLSFERQRYKFQLKRVHSDELEDIPRTIQNDDTIDIDRTLNLTLESNSDISKLKVVESRITILSIATKALEDLILEYQCILILLDSTGSGLQIDEWKVECYKKLKDCTNVKENRIIFWIKEYARFMAKNSLNSSVSK</sequence>
<accession>A0A8B7NAA8</accession>
<dbReference type="AlphaFoldDB" id="A0A8B7NAA8"/>
<reference evidence="2" key="1">
    <citation type="submission" date="2025-08" db="UniProtKB">
        <authorList>
            <consortium name="RefSeq"/>
        </authorList>
    </citation>
    <scope>IDENTIFICATION</scope>
    <source>
        <tissue evidence="2">Whole organism</tissue>
    </source>
</reference>
<dbReference type="Proteomes" id="UP000694843">
    <property type="component" value="Unplaced"/>
</dbReference>
<evidence type="ECO:0000313" key="2">
    <source>
        <dbReference type="RefSeq" id="XP_018010506.2"/>
    </source>
</evidence>
<gene>
    <name evidence="2" type="primary">LOC108667917</name>
</gene>
<dbReference type="KEGG" id="hazt:108667917"/>
<keyword evidence="1" id="KW-1185">Reference proteome</keyword>